<dbReference type="EMBL" id="MFCV01000044">
    <property type="protein sequence ID" value="OGE30745.1"/>
    <property type="molecule type" value="Genomic_DNA"/>
</dbReference>
<evidence type="ECO:0000313" key="1">
    <source>
        <dbReference type="EMBL" id="OGE30745.1"/>
    </source>
</evidence>
<sequence>MYYESEAASEDPIRGLISRVATNQIIALGYQGELEKIRVLLDQPLEGFTFSEGVSLDFIDKLSRGMPEAPLANMSRIPNKEQAKRLVVAALFGIPFSQDENGIVIAEYDFEEPYNRTIQTDFDSNKDSKHMRNPVPNLEGTAVLKAKVVEGFEQNKMDNPSLDIKVTPVGTAFHVEIIKAV</sequence>
<protein>
    <submittedName>
        <fullName evidence="1">Uncharacterized protein</fullName>
    </submittedName>
</protein>
<gene>
    <name evidence="1" type="ORF">A3C59_03450</name>
</gene>
<reference evidence="1 2" key="1">
    <citation type="journal article" date="2016" name="Nat. Commun.">
        <title>Thousands of microbial genomes shed light on interconnected biogeochemical processes in an aquifer system.</title>
        <authorList>
            <person name="Anantharaman K."/>
            <person name="Brown C.T."/>
            <person name="Hug L.A."/>
            <person name="Sharon I."/>
            <person name="Castelle C.J."/>
            <person name="Probst A.J."/>
            <person name="Thomas B.C."/>
            <person name="Singh A."/>
            <person name="Wilkins M.J."/>
            <person name="Karaoz U."/>
            <person name="Brodie E.L."/>
            <person name="Williams K.H."/>
            <person name="Hubbard S.S."/>
            <person name="Banfield J.F."/>
        </authorList>
    </citation>
    <scope>NUCLEOTIDE SEQUENCE [LARGE SCALE GENOMIC DNA]</scope>
</reference>
<comment type="caution">
    <text evidence="1">The sequence shown here is derived from an EMBL/GenBank/DDBJ whole genome shotgun (WGS) entry which is preliminary data.</text>
</comment>
<dbReference type="Proteomes" id="UP000176902">
    <property type="component" value="Unassembled WGS sequence"/>
</dbReference>
<accession>A0A1F5JQ67</accession>
<dbReference type="AlphaFoldDB" id="A0A1F5JQ67"/>
<name>A0A1F5JQ67_9BACT</name>
<organism evidence="1 2">
    <name type="scientific">Candidatus Daviesbacteria bacterium RIFCSPHIGHO2_02_FULL_36_13</name>
    <dbReference type="NCBI Taxonomy" id="1797768"/>
    <lineage>
        <taxon>Bacteria</taxon>
        <taxon>Candidatus Daviesiibacteriota</taxon>
    </lineage>
</organism>
<proteinExistence type="predicted"/>
<dbReference type="STRING" id="1797768.A3C59_03450"/>
<evidence type="ECO:0000313" key="2">
    <source>
        <dbReference type="Proteomes" id="UP000176902"/>
    </source>
</evidence>